<accession>A0A6C0JZS8</accession>
<dbReference type="Pfam" id="PF19065">
    <property type="entry name" value="P8_CR"/>
    <property type="match status" value="1"/>
</dbReference>
<evidence type="ECO:0000259" key="1">
    <source>
        <dbReference type="Pfam" id="PF19065"/>
    </source>
</evidence>
<proteinExistence type="predicted"/>
<dbReference type="AlphaFoldDB" id="A0A6C0JZS8"/>
<name>A0A6C0JZS8_9ZZZZ</name>
<sequence length="165" mass="18747">MSTNISNGRIDIMSPNTNVLFAMQDKLPVQSGNGFRDAMTGNWYDTVLSNAFFSQQNIQTLQNGLRSGVYKRSNGVYLIGEQNEDELKVVMRSVFLQNSKNQPTHIKEQITDLNKLVLDYAVGQVYGEAEGYMKYQHDASNMYEPIEPPILSKPSDKQLLLKSWF</sequence>
<feature type="domain" description="Minor capsid protein P8 central region" evidence="1">
    <location>
        <begin position="43"/>
        <end position="159"/>
    </location>
</feature>
<reference evidence="2" key="1">
    <citation type="journal article" date="2020" name="Nature">
        <title>Giant virus diversity and host interactions through global metagenomics.</title>
        <authorList>
            <person name="Schulz F."/>
            <person name="Roux S."/>
            <person name="Paez-Espino D."/>
            <person name="Jungbluth S."/>
            <person name="Walsh D.A."/>
            <person name="Denef V.J."/>
            <person name="McMahon K.D."/>
            <person name="Konstantinidis K.T."/>
            <person name="Eloe-Fadrosh E.A."/>
            <person name="Kyrpides N.C."/>
            <person name="Woyke T."/>
        </authorList>
    </citation>
    <scope>NUCLEOTIDE SEQUENCE</scope>
    <source>
        <strain evidence="2">GVMAG-S-1074260-58</strain>
    </source>
</reference>
<dbReference type="InterPro" id="IPR043916">
    <property type="entry name" value="P8_CR"/>
</dbReference>
<protein>
    <recommendedName>
        <fullName evidence="1">Minor capsid protein P8 central region domain-containing protein</fullName>
    </recommendedName>
</protein>
<organism evidence="2">
    <name type="scientific">viral metagenome</name>
    <dbReference type="NCBI Taxonomy" id="1070528"/>
    <lineage>
        <taxon>unclassified sequences</taxon>
        <taxon>metagenomes</taxon>
        <taxon>organismal metagenomes</taxon>
    </lineage>
</organism>
<evidence type="ECO:0000313" key="2">
    <source>
        <dbReference type="EMBL" id="QHU09284.1"/>
    </source>
</evidence>
<dbReference type="EMBL" id="MN740707">
    <property type="protein sequence ID" value="QHU09284.1"/>
    <property type="molecule type" value="Genomic_DNA"/>
</dbReference>